<keyword evidence="1" id="KW-0812">Transmembrane</keyword>
<evidence type="ECO:0000313" key="2">
    <source>
        <dbReference type="EMBL" id="SHF74426.1"/>
    </source>
</evidence>
<reference evidence="3" key="1">
    <citation type="submission" date="2016-11" db="EMBL/GenBank/DDBJ databases">
        <authorList>
            <person name="Varghese N."/>
            <person name="Submissions S."/>
        </authorList>
    </citation>
    <scope>NUCLEOTIDE SEQUENCE [LARGE SCALE GENOMIC DNA]</scope>
    <source>
        <strain evidence="3">DSM 27619</strain>
    </source>
</reference>
<dbReference type="EMBL" id="FQUT01000006">
    <property type="protein sequence ID" value="SHF74426.1"/>
    <property type="molecule type" value="Genomic_DNA"/>
</dbReference>
<evidence type="ECO:0000313" key="3">
    <source>
        <dbReference type="Proteomes" id="UP000184518"/>
    </source>
</evidence>
<dbReference type="STRING" id="1416778.SAMN05443633_106109"/>
<feature type="transmembrane region" description="Helical" evidence="1">
    <location>
        <begin position="7"/>
        <end position="27"/>
    </location>
</feature>
<gene>
    <name evidence="2" type="ORF">SAMN05443633_106109</name>
</gene>
<feature type="transmembrane region" description="Helical" evidence="1">
    <location>
        <begin position="60"/>
        <end position="77"/>
    </location>
</feature>
<keyword evidence="1" id="KW-0472">Membrane</keyword>
<organism evidence="2 3">
    <name type="scientific">Chryseobacterium arachidis</name>
    <dbReference type="NCBI Taxonomy" id="1416778"/>
    <lineage>
        <taxon>Bacteria</taxon>
        <taxon>Pseudomonadati</taxon>
        <taxon>Bacteroidota</taxon>
        <taxon>Flavobacteriia</taxon>
        <taxon>Flavobacteriales</taxon>
        <taxon>Weeksellaceae</taxon>
        <taxon>Chryseobacterium group</taxon>
        <taxon>Chryseobacterium</taxon>
    </lineage>
</organism>
<dbReference type="OrthoDB" id="1268537at2"/>
<name>A0A1M5E5G2_9FLAO</name>
<keyword evidence="3" id="KW-1185">Reference proteome</keyword>
<sequence>MRNQQSIQGILSIVALLCLAAGWFNFFSPEINNLLSKKVFYILIGISFFLQAPFLTNKNFVYGMYAAAGLCIIGAFFPPEWKISGIKTLGLLAGIILSFSNRPTYRQ</sequence>
<feature type="transmembrane region" description="Helical" evidence="1">
    <location>
        <begin position="83"/>
        <end position="100"/>
    </location>
</feature>
<dbReference type="AlphaFoldDB" id="A0A1M5E5G2"/>
<protein>
    <submittedName>
        <fullName evidence="2">Uncharacterized protein</fullName>
    </submittedName>
</protein>
<dbReference type="Proteomes" id="UP000184518">
    <property type="component" value="Unassembled WGS sequence"/>
</dbReference>
<evidence type="ECO:0000256" key="1">
    <source>
        <dbReference type="SAM" id="Phobius"/>
    </source>
</evidence>
<feature type="transmembrane region" description="Helical" evidence="1">
    <location>
        <begin position="39"/>
        <end position="55"/>
    </location>
</feature>
<dbReference type="RefSeq" id="WP_072958316.1">
    <property type="nucleotide sequence ID" value="NZ_FQUT01000006.1"/>
</dbReference>
<keyword evidence="1" id="KW-1133">Transmembrane helix</keyword>
<accession>A0A1M5E5G2</accession>
<proteinExistence type="predicted"/>